<dbReference type="Pfam" id="PF00076">
    <property type="entry name" value="RRM_1"/>
    <property type="match status" value="1"/>
</dbReference>
<feature type="compositionally biased region" description="Polar residues" evidence="2">
    <location>
        <begin position="1102"/>
        <end position="1117"/>
    </location>
</feature>
<dbReference type="PROSITE" id="PS50102">
    <property type="entry name" value="RRM"/>
    <property type="match status" value="1"/>
</dbReference>
<feature type="compositionally biased region" description="Polar residues" evidence="2">
    <location>
        <begin position="385"/>
        <end position="394"/>
    </location>
</feature>
<dbReference type="Proteomes" id="UP000728185">
    <property type="component" value="Unassembled WGS sequence"/>
</dbReference>
<feature type="compositionally biased region" description="Low complexity" evidence="2">
    <location>
        <begin position="42"/>
        <end position="59"/>
    </location>
</feature>
<dbReference type="InterPro" id="IPR000504">
    <property type="entry name" value="RRM_dom"/>
</dbReference>
<keyword evidence="1" id="KW-0694">RNA-binding</keyword>
<comment type="caution">
    <text evidence="4">The sequence shown here is derived from an EMBL/GenBank/DDBJ whole genome shotgun (WGS) entry which is preliminary data.</text>
</comment>
<feature type="compositionally biased region" description="Polar residues" evidence="2">
    <location>
        <begin position="232"/>
        <end position="241"/>
    </location>
</feature>
<feature type="region of interest" description="Disordered" evidence="2">
    <location>
        <begin position="24"/>
        <end position="67"/>
    </location>
</feature>
<name>A0A8E0RZS1_9TREM</name>
<evidence type="ECO:0000313" key="4">
    <source>
        <dbReference type="EMBL" id="KAA0197883.1"/>
    </source>
</evidence>
<feature type="compositionally biased region" description="Basic and acidic residues" evidence="2">
    <location>
        <begin position="29"/>
        <end position="41"/>
    </location>
</feature>
<dbReference type="SMART" id="SM00360">
    <property type="entry name" value="RRM"/>
    <property type="match status" value="1"/>
</dbReference>
<evidence type="ECO:0000256" key="1">
    <source>
        <dbReference type="PROSITE-ProRule" id="PRU00176"/>
    </source>
</evidence>
<feature type="compositionally biased region" description="Polar residues" evidence="2">
    <location>
        <begin position="584"/>
        <end position="604"/>
    </location>
</feature>
<dbReference type="EMBL" id="LUCM01002098">
    <property type="protein sequence ID" value="KAA0197883.1"/>
    <property type="molecule type" value="Genomic_DNA"/>
</dbReference>
<keyword evidence="5" id="KW-1185">Reference proteome</keyword>
<dbReference type="InterPro" id="IPR012677">
    <property type="entry name" value="Nucleotide-bd_a/b_plait_sf"/>
</dbReference>
<feature type="domain" description="RRM" evidence="3">
    <location>
        <begin position="997"/>
        <end position="1076"/>
    </location>
</feature>
<proteinExistence type="predicted"/>
<reference evidence="4" key="1">
    <citation type="submission" date="2019-05" db="EMBL/GenBank/DDBJ databases">
        <title>Annotation for the trematode Fasciolopsis buski.</title>
        <authorList>
            <person name="Choi Y.-J."/>
        </authorList>
    </citation>
    <scope>NUCLEOTIDE SEQUENCE</scope>
    <source>
        <strain evidence="4">HT</strain>
        <tissue evidence="4">Whole worm</tissue>
    </source>
</reference>
<feature type="compositionally biased region" description="Basic and acidic residues" evidence="2">
    <location>
        <begin position="1072"/>
        <end position="1081"/>
    </location>
</feature>
<feature type="compositionally biased region" description="Low complexity" evidence="2">
    <location>
        <begin position="147"/>
        <end position="158"/>
    </location>
</feature>
<gene>
    <name evidence="4" type="ORF">FBUS_00046</name>
</gene>
<sequence>MKTTDRAPANRDVISVLGEKASCSGDSPYIERDERVTESRRTCSSTDSGRSSISSSQTSHCDLENVEKEIIPKNCEKLQSVEKSRGATNHGDVSGETNLVEDLDVYADVTLIPKTTGTIIAHPKESKSHSKRSSRAKGNKTSKAKKSATTSKPSAGKSDSNRESVSRKQESNKLNTKEKKDDSVKPHVIEAAPSSTTDETKEGRELCSTEIRRRGQLDSSTVSKDHGEKETAQVSTTSGNAANLHRTAEASGSDPEGIDHRRRKLSGSSAENEIERFPDDTFSSTPSFYSFEEVKGPRKPSHCISPFDDRTLQPITTGPDSSSTLTLNASPKHSLRPVPHETQSQQTPDLEKSELKTSYSTSSSPLPNANHKLRNIMPNKRRPRTSGSPVSAGNASIGKTHFVQRPVKSMPIRPLLPMELQHNLVLGSGTSRKQWIDRNRRTVQNTALLPNPLFHNGNCLCLQQMDSQGVLMNQPLYWFLPSVHYAPTSEMGVRNPGIENKSAQTDGTSLIPTPWQSGRLAVTNTYGVSATEGCGSKLRNTNENGGSFTGVRWADARTGNGKSLHAPRITVTNKGSRSDPPCVSVQTEQILATPNDSSAPSDLSNHNERKGEGIEGNQSEVVPQDLRINFNPERQSGTNVYLPPTVVNSTKMRPLATMEDIGRLEGISSMPVSTCGSETSDISRSYFPGVPLSDGNPGGHILPSLITYNGVGEPCVIPPNFLYVYSADGQLFAIPSSPVMYPAQVPLSNGEIGAVSDSVYSSPAAILSAQAISDANLQTPFTVNNFNIPNTLLTTGQELTLEPGAALTPQYEQISNSQLPVSGRVPSNCPPEVNQWSTCNLPMDGEHAPELSVNTQQQTSLRPLFISSQNASTLMQNAYALNSPYMSGSVLPNQQRRSIISSVERNERESGAVQTVNTLRATQYSQTSKPKESIQTTKPTYDVPSGLLGSAKHNGSILGDSKSIVLHPIPTFMDDLSRTGPNSQAGHARQKKHSSKTNLYIRGLPSTFTEEQLHTLAPDKELIRSVKLITGSEGESAGFVRFVHTEDAQRAIEGIRTAQIKLEGGKGPLEVKLADRQKPAEDQTSAKSRTWKSLSDGIPQGSDASSESQIESVRSTGISGSKKAGGCLLATESVSPLLGIAINATNRRIRSTSAVPVGQGLLPSATNFSLLNRLNNPASFALAFQNALSNTPLLSSSLLLQNPLNAVNIPMSFSTESQTSTPTNGSAFRAQAHQISNLLSQARGPRMSTGLLQSPPLPPSQLYQNQPGLIPLIRSPMDEMTYNAPAIGVPGTHPQSAVLGHGECCDQSVRSRART</sequence>
<feature type="compositionally biased region" description="Basic residues" evidence="2">
    <location>
        <begin position="371"/>
        <end position="384"/>
    </location>
</feature>
<dbReference type="GO" id="GO:0003723">
    <property type="term" value="F:RNA binding"/>
    <property type="evidence" value="ECO:0007669"/>
    <property type="project" value="UniProtKB-UniRule"/>
</dbReference>
<evidence type="ECO:0000313" key="5">
    <source>
        <dbReference type="Proteomes" id="UP000728185"/>
    </source>
</evidence>
<dbReference type="InterPro" id="IPR035979">
    <property type="entry name" value="RBD_domain_sf"/>
</dbReference>
<feature type="compositionally biased region" description="Basic and acidic residues" evidence="2">
    <location>
        <begin position="159"/>
        <end position="188"/>
    </location>
</feature>
<organism evidence="4 5">
    <name type="scientific">Fasciolopsis buskii</name>
    <dbReference type="NCBI Taxonomy" id="27845"/>
    <lineage>
        <taxon>Eukaryota</taxon>
        <taxon>Metazoa</taxon>
        <taxon>Spiralia</taxon>
        <taxon>Lophotrochozoa</taxon>
        <taxon>Platyhelminthes</taxon>
        <taxon>Trematoda</taxon>
        <taxon>Digenea</taxon>
        <taxon>Plagiorchiida</taxon>
        <taxon>Echinostomata</taxon>
        <taxon>Echinostomatoidea</taxon>
        <taxon>Fasciolidae</taxon>
        <taxon>Fasciolopsis</taxon>
    </lineage>
</organism>
<feature type="compositionally biased region" description="Basic residues" evidence="2">
    <location>
        <begin position="129"/>
        <end position="146"/>
    </location>
</feature>
<dbReference type="Gene3D" id="3.30.70.330">
    <property type="match status" value="1"/>
</dbReference>
<protein>
    <recommendedName>
        <fullName evidence="3">RRM domain-containing protein</fullName>
    </recommendedName>
</protein>
<dbReference type="SUPFAM" id="SSF54928">
    <property type="entry name" value="RNA-binding domain, RBD"/>
    <property type="match status" value="1"/>
</dbReference>
<feature type="compositionally biased region" description="Polar residues" evidence="2">
    <location>
        <begin position="1082"/>
        <end position="1093"/>
    </location>
</feature>
<evidence type="ECO:0000256" key="2">
    <source>
        <dbReference type="SAM" id="MobiDB-lite"/>
    </source>
</evidence>
<feature type="compositionally biased region" description="Basic and acidic residues" evidence="2">
    <location>
        <begin position="198"/>
        <end position="216"/>
    </location>
</feature>
<feature type="region of interest" description="Disordered" evidence="2">
    <location>
        <begin position="558"/>
        <end position="618"/>
    </location>
</feature>
<feature type="region of interest" description="Disordered" evidence="2">
    <location>
        <begin position="120"/>
        <end position="395"/>
    </location>
</feature>
<accession>A0A8E0RZS1</accession>
<feature type="compositionally biased region" description="Polar residues" evidence="2">
    <location>
        <begin position="313"/>
        <end position="331"/>
    </location>
</feature>
<dbReference type="OrthoDB" id="271725at2759"/>
<feature type="region of interest" description="Disordered" evidence="2">
    <location>
        <begin position="80"/>
        <end position="99"/>
    </location>
</feature>
<evidence type="ECO:0000259" key="3">
    <source>
        <dbReference type="PROSITE" id="PS50102"/>
    </source>
</evidence>
<feature type="compositionally biased region" description="Low complexity" evidence="2">
    <location>
        <begin position="356"/>
        <end position="367"/>
    </location>
</feature>
<feature type="region of interest" description="Disordered" evidence="2">
    <location>
        <begin position="1071"/>
        <end position="1117"/>
    </location>
</feature>